<evidence type="ECO:0000313" key="3">
    <source>
        <dbReference type="EMBL" id="GHA12294.1"/>
    </source>
</evidence>
<accession>A0A918RW64</accession>
<dbReference type="GO" id="GO:0016788">
    <property type="term" value="F:hydrolase activity, acting on ester bonds"/>
    <property type="evidence" value="ECO:0007669"/>
    <property type="project" value="TreeGrafter"/>
</dbReference>
<dbReference type="Pfam" id="PF00756">
    <property type="entry name" value="Esterase"/>
    <property type="match status" value="1"/>
</dbReference>
<dbReference type="PANTHER" id="PTHR40841">
    <property type="entry name" value="SIDEROPHORE TRIACETYLFUSARININE C ESTERASE"/>
    <property type="match status" value="1"/>
</dbReference>
<dbReference type="EMBL" id="BMXA01000003">
    <property type="protein sequence ID" value="GHA12294.1"/>
    <property type="molecule type" value="Genomic_DNA"/>
</dbReference>
<evidence type="ECO:0000256" key="2">
    <source>
        <dbReference type="ARBA" id="ARBA00022801"/>
    </source>
</evidence>
<comment type="caution">
    <text evidence="3">The sequence shown here is derived from an EMBL/GenBank/DDBJ whole genome shotgun (WGS) entry which is preliminary data.</text>
</comment>
<dbReference type="PANTHER" id="PTHR40841:SF2">
    <property type="entry name" value="SIDEROPHORE-DEGRADING ESTERASE (EUROFUNG)"/>
    <property type="match status" value="1"/>
</dbReference>
<gene>
    <name evidence="3" type="ORF">GCM10008090_22730</name>
</gene>
<reference evidence="3" key="2">
    <citation type="submission" date="2020-09" db="EMBL/GenBank/DDBJ databases">
        <authorList>
            <person name="Sun Q."/>
            <person name="Kim S."/>
        </authorList>
    </citation>
    <scope>NUCLEOTIDE SEQUENCE</scope>
    <source>
        <strain evidence="3">KCTC 12711</strain>
    </source>
</reference>
<organism evidence="3 4">
    <name type="scientific">Arenicella chitinivorans</name>
    <dbReference type="NCBI Taxonomy" id="1329800"/>
    <lineage>
        <taxon>Bacteria</taxon>
        <taxon>Pseudomonadati</taxon>
        <taxon>Pseudomonadota</taxon>
        <taxon>Gammaproteobacteria</taxon>
        <taxon>Arenicellales</taxon>
        <taxon>Arenicellaceae</taxon>
        <taxon>Arenicella</taxon>
    </lineage>
</organism>
<comment type="similarity">
    <text evidence="1">Belongs to the esterase D family.</text>
</comment>
<sequence>MVYIVDGGVKQDFKHVAGLGTLPDSNPLVFQSVIYAGISTEQRLFELTAPNHDPRYAKPDGTLGGAAKFRQFIAAQVIPATDVNYRTNGQRVIIGESLAGLFIIETWLRTPDLFTDYIAISPSLWYDDRHLAKRAHTLLKQHTDTPRRLYLTMTSEDGTMHRGLDEVLEAIKQQNFKHLAVKYVDRSKAEHHWTDYHEAALDALRWTPPVPEPSWINEPDPWYLVEGANPPDWNTSTAPLPAPKSE</sequence>
<dbReference type="InterPro" id="IPR052558">
    <property type="entry name" value="Siderophore_Hydrolase_D"/>
</dbReference>
<evidence type="ECO:0000313" key="4">
    <source>
        <dbReference type="Proteomes" id="UP000614811"/>
    </source>
</evidence>
<dbReference type="InterPro" id="IPR029058">
    <property type="entry name" value="AB_hydrolase_fold"/>
</dbReference>
<dbReference type="InterPro" id="IPR000801">
    <property type="entry name" value="Esterase-like"/>
</dbReference>
<dbReference type="Proteomes" id="UP000614811">
    <property type="component" value="Unassembled WGS sequence"/>
</dbReference>
<evidence type="ECO:0008006" key="5">
    <source>
        <dbReference type="Google" id="ProtNLM"/>
    </source>
</evidence>
<reference evidence="3" key="1">
    <citation type="journal article" date="2014" name="Int. J. Syst. Evol. Microbiol.">
        <title>Complete genome sequence of Corynebacterium casei LMG S-19264T (=DSM 44701T), isolated from a smear-ripened cheese.</title>
        <authorList>
            <consortium name="US DOE Joint Genome Institute (JGI-PGF)"/>
            <person name="Walter F."/>
            <person name="Albersmeier A."/>
            <person name="Kalinowski J."/>
            <person name="Ruckert C."/>
        </authorList>
    </citation>
    <scope>NUCLEOTIDE SEQUENCE</scope>
    <source>
        <strain evidence="3">KCTC 12711</strain>
    </source>
</reference>
<name>A0A918RW64_9GAMM</name>
<dbReference type="SUPFAM" id="SSF53474">
    <property type="entry name" value="alpha/beta-Hydrolases"/>
    <property type="match status" value="1"/>
</dbReference>
<proteinExistence type="inferred from homology"/>
<dbReference type="AlphaFoldDB" id="A0A918RW64"/>
<evidence type="ECO:0000256" key="1">
    <source>
        <dbReference type="ARBA" id="ARBA00005622"/>
    </source>
</evidence>
<protein>
    <recommendedName>
        <fullName evidence="5">Alpha/beta hydrolase</fullName>
    </recommendedName>
</protein>
<keyword evidence="2" id="KW-0378">Hydrolase</keyword>
<dbReference type="Gene3D" id="3.40.50.1820">
    <property type="entry name" value="alpha/beta hydrolase"/>
    <property type="match status" value="1"/>
</dbReference>
<keyword evidence="4" id="KW-1185">Reference proteome</keyword>